<proteinExistence type="evidence at transcript level"/>
<dbReference type="AlphaFoldDB" id="I0B5U6"/>
<feature type="chain" id="PRO_5003624583" evidence="1">
    <location>
        <begin position="20"/>
        <end position="141"/>
    </location>
</feature>
<sequence length="141" mass="15840">MRTSIIIAVLAALTACHDAATPQSLEERFPGYKLVYDVEDVAQNRITLSNGEVRHDEVLLYEEEIYKPAIPGVVQTVVVSHRAKPGTWISRSSLSIYPLPSYIHTYRLIPHMILIRISSQVGQGLVGTIRVFGILDYYDEN</sequence>
<name>I0B5U6_SPOEX</name>
<keyword evidence="1" id="KW-0732">Signal</keyword>
<dbReference type="PROSITE" id="PS51257">
    <property type="entry name" value="PROKAR_LIPOPROTEIN"/>
    <property type="match status" value="1"/>
</dbReference>
<dbReference type="EMBL" id="JQ619208">
    <property type="protein sequence ID" value="AFH57146.1"/>
    <property type="molecule type" value="mRNA"/>
</dbReference>
<organism evidence="2">
    <name type="scientific">Spodoptera exigua</name>
    <name type="common">Beet armyworm</name>
    <name type="synonym">Noctua fulgens</name>
    <dbReference type="NCBI Taxonomy" id="7107"/>
    <lineage>
        <taxon>Eukaryota</taxon>
        <taxon>Metazoa</taxon>
        <taxon>Ecdysozoa</taxon>
        <taxon>Arthropoda</taxon>
        <taxon>Hexapoda</taxon>
        <taxon>Insecta</taxon>
        <taxon>Pterygota</taxon>
        <taxon>Neoptera</taxon>
        <taxon>Endopterygota</taxon>
        <taxon>Lepidoptera</taxon>
        <taxon>Glossata</taxon>
        <taxon>Ditrysia</taxon>
        <taxon>Noctuoidea</taxon>
        <taxon>Noctuidae</taxon>
        <taxon>Amphipyrinae</taxon>
        <taxon>Spodoptera</taxon>
    </lineage>
</organism>
<accession>I0B5U6</accession>
<protein>
    <submittedName>
        <fullName evidence="2">REPAT26</fullName>
    </submittedName>
</protein>
<reference evidence="2" key="1">
    <citation type="submission" date="2012-02" db="EMBL/GenBank/DDBJ databases">
        <title>Identification, classification and expression analysis of the REPAT superfamily from Spodoptera exigua.</title>
        <authorList>
            <person name="Navarro-Cerrillo G."/>
            <person name="Herrero S."/>
        </authorList>
    </citation>
    <scope>NUCLEOTIDE SEQUENCE</scope>
</reference>
<feature type="signal peptide" evidence="1">
    <location>
        <begin position="1"/>
        <end position="19"/>
    </location>
</feature>
<evidence type="ECO:0000313" key="2">
    <source>
        <dbReference type="EMBL" id="AFH57146.1"/>
    </source>
</evidence>
<evidence type="ECO:0000256" key="1">
    <source>
        <dbReference type="SAM" id="SignalP"/>
    </source>
</evidence>